<keyword evidence="1" id="KW-0472">Membrane</keyword>
<feature type="transmembrane region" description="Helical" evidence="1">
    <location>
        <begin position="45"/>
        <end position="67"/>
    </location>
</feature>
<name>A0A0D2UJV6_GOSRA</name>
<dbReference type="Gramene" id="KJB68331">
    <property type="protein sequence ID" value="KJB68331"/>
    <property type="gene ID" value="B456_010G239100"/>
</dbReference>
<evidence type="ECO:0000256" key="1">
    <source>
        <dbReference type="SAM" id="Phobius"/>
    </source>
</evidence>
<organism evidence="2 3">
    <name type="scientific">Gossypium raimondii</name>
    <name type="common">Peruvian cotton</name>
    <name type="synonym">Gossypium klotzschianum subsp. raimondii</name>
    <dbReference type="NCBI Taxonomy" id="29730"/>
    <lineage>
        <taxon>Eukaryota</taxon>
        <taxon>Viridiplantae</taxon>
        <taxon>Streptophyta</taxon>
        <taxon>Embryophyta</taxon>
        <taxon>Tracheophyta</taxon>
        <taxon>Spermatophyta</taxon>
        <taxon>Magnoliopsida</taxon>
        <taxon>eudicotyledons</taxon>
        <taxon>Gunneridae</taxon>
        <taxon>Pentapetalae</taxon>
        <taxon>rosids</taxon>
        <taxon>malvids</taxon>
        <taxon>Malvales</taxon>
        <taxon>Malvaceae</taxon>
        <taxon>Malvoideae</taxon>
        <taxon>Gossypium</taxon>
    </lineage>
</organism>
<keyword evidence="1" id="KW-1133">Transmembrane helix</keyword>
<gene>
    <name evidence="2" type="ORF">B456_010G239100</name>
</gene>
<dbReference type="AlphaFoldDB" id="A0A0D2UJV6"/>
<dbReference type="Proteomes" id="UP000032304">
    <property type="component" value="Chromosome 10"/>
</dbReference>
<evidence type="ECO:0000313" key="3">
    <source>
        <dbReference type="Proteomes" id="UP000032304"/>
    </source>
</evidence>
<dbReference type="STRING" id="29730.A0A0D2UJV6"/>
<dbReference type="OrthoDB" id="675983at2759"/>
<dbReference type="EMBL" id="CM001749">
    <property type="protein sequence ID" value="KJB68331.1"/>
    <property type="molecule type" value="Genomic_DNA"/>
</dbReference>
<dbReference type="KEGG" id="gra:105772329"/>
<dbReference type="PANTHER" id="PTHR33726">
    <property type="entry name" value="TRANSMEMBRANE PROTEIN"/>
    <property type="match status" value="1"/>
</dbReference>
<keyword evidence="1" id="KW-0812">Transmembrane</keyword>
<dbReference type="OMA" id="KRESWKW"/>
<accession>A0A0D2UJV6</accession>
<dbReference type="PANTHER" id="PTHR33726:SF3">
    <property type="entry name" value="TRANSMEMBRANE PROTEIN"/>
    <property type="match status" value="1"/>
</dbReference>
<sequence length="73" mass="8797">MGRTKIWAIFKRLLKKESWKWKHVLGSAFKWKRLHIHHFSFIDDLLFKIASIFEAIFLVSTLCFFYLCCGCQI</sequence>
<protein>
    <submittedName>
        <fullName evidence="2">Uncharacterized protein</fullName>
    </submittedName>
</protein>
<proteinExistence type="predicted"/>
<evidence type="ECO:0000313" key="2">
    <source>
        <dbReference type="EMBL" id="KJB68331.1"/>
    </source>
</evidence>
<reference evidence="2 3" key="1">
    <citation type="journal article" date="2012" name="Nature">
        <title>Repeated polyploidization of Gossypium genomes and the evolution of spinnable cotton fibres.</title>
        <authorList>
            <person name="Paterson A.H."/>
            <person name="Wendel J.F."/>
            <person name="Gundlach H."/>
            <person name="Guo H."/>
            <person name="Jenkins J."/>
            <person name="Jin D."/>
            <person name="Llewellyn D."/>
            <person name="Showmaker K.C."/>
            <person name="Shu S."/>
            <person name="Udall J."/>
            <person name="Yoo M.J."/>
            <person name="Byers R."/>
            <person name="Chen W."/>
            <person name="Doron-Faigenboim A."/>
            <person name="Duke M.V."/>
            <person name="Gong L."/>
            <person name="Grimwood J."/>
            <person name="Grover C."/>
            <person name="Grupp K."/>
            <person name="Hu G."/>
            <person name="Lee T.H."/>
            <person name="Li J."/>
            <person name="Lin L."/>
            <person name="Liu T."/>
            <person name="Marler B.S."/>
            <person name="Page J.T."/>
            <person name="Roberts A.W."/>
            <person name="Romanel E."/>
            <person name="Sanders W.S."/>
            <person name="Szadkowski E."/>
            <person name="Tan X."/>
            <person name="Tang H."/>
            <person name="Xu C."/>
            <person name="Wang J."/>
            <person name="Wang Z."/>
            <person name="Zhang D."/>
            <person name="Zhang L."/>
            <person name="Ashrafi H."/>
            <person name="Bedon F."/>
            <person name="Bowers J.E."/>
            <person name="Brubaker C.L."/>
            <person name="Chee P.W."/>
            <person name="Das S."/>
            <person name="Gingle A.R."/>
            <person name="Haigler C.H."/>
            <person name="Harker D."/>
            <person name="Hoffmann L.V."/>
            <person name="Hovav R."/>
            <person name="Jones D.C."/>
            <person name="Lemke C."/>
            <person name="Mansoor S."/>
            <person name="ur Rahman M."/>
            <person name="Rainville L.N."/>
            <person name="Rambani A."/>
            <person name="Reddy U.K."/>
            <person name="Rong J.K."/>
            <person name="Saranga Y."/>
            <person name="Scheffler B.E."/>
            <person name="Scheffler J.A."/>
            <person name="Stelly D.M."/>
            <person name="Triplett B.A."/>
            <person name="Van Deynze A."/>
            <person name="Vaslin M.F."/>
            <person name="Waghmare V.N."/>
            <person name="Walford S.A."/>
            <person name="Wright R.J."/>
            <person name="Zaki E.A."/>
            <person name="Zhang T."/>
            <person name="Dennis E.S."/>
            <person name="Mayer K.F."/>
            <person name="Peterson D.G."/>
            <person name="Rokhsar D.S."/>
            <person name="Wang X."/>
            <person name="Schmutz J."/>
        </authorList>
    </citation>
    <scope>NUCLEOTIDE SEQUENCE [LARGE SCALE GENOMIC DNA]</scope>
</reference>
<keyword evidence="3" id="KW-1185">Reference proteome</keyword>